<protein>
    <submittedName>
        <fullName evidence="3">Uncharacterized protein</fullName>
    </submittedName>
</protein>
<keyword evidence="4" id="KW-1185">Reference proteome</keyword>
<dbReference type="RefSeq" id="WP_244728123.1">
    <property type="nucleotide sequence ID" value="NZ_JALIRP010000008.1"/>
</dbReference>
<feature type="chain" id="PRO_5040744154" evidence="2">
    <location>
        <begin position="21"/>
        <end position="68"/>
    </location>
</feature>
<evidence type="ECO:0000256" key="1">
    <source>
        <dbReference type="SAM" id="MobiDB-lite"/>
    </source>
</evidence>
<feature type="region of interest" description="Disordered" evidence="1">
    <location>
        <begin position="29"/>
        <end position="68"/>
    </location>
</feature>
<evidence type="ECO:0000313" key="4">
    <source>
        <dbReference type="Proteomes" id="UP001139347"/>
    </source>
</evidence>
<proteinExistence type="predicted"/>
<accession>A0A9X1WS55</accession>
<gene>
    <name evidence="3" type="ORF">MUG84_20015</name>
</gene>
<organism evidence="3 4">
    <name type="scientific">Paenibacillus mangrovi</name>
    <dbReference type="NCBI Taxonomy" id="2931978"/>
    <lineage>
        <taxon>Bacteria</taxon>
        <taxon>Bacillati</taxon>
        <taxon>Bacillota</taxon>
        <taxon>Bacilli</taxon>
        <taxon>Bacillales</taxon>
        <taxon>Paenibacillaceae</taxon>
        <taxon>Paenibacillus</taxon>
    </lineage>
</organism>
<sequence length="68" mass="7043">MKKQLFATLLSLLLCVSVFASFAGATAAPAVANGSASRAKAPAGELRARPADVRIHGSNRQKNIGAHR</sequence>
<dbReference type="AlphaFoldDB" id="A0A9X1WS55"/>
<dbReference type="Proteomes" id="UP001139347">
    <property type="component" value="Unassembled WGS sequence"/>
</dbReference>
<feature type="compositionally biased region" description="Basic and acidic residues" evidence="1">
    <location>
        <begin position="46"/>
        <end position="55"/>
    </location>
</feature>
<evidence type="ECO:0000313" key="3">
    <source>
        <dbReference type="EMBL" id="MCJ8014018.1"/>
    </source>
</evidence>
<reference evidence="3" key="1">
    <citation type="submission" date="2022-04" db="EMBL/GenBank/DDBJ databases">
        <title>Paenibacillus mangrovi sp. nov., a novel endophytic bacterium isolated from bark of Kandelia candel.</title>
        <authorList>
            <person name="Tuo L."/>
        </authorList>
    </citation>
    <scope>NUCLEOTIDE SEQUENCE</scope>
    <source>
        <strain evidence="3">KQZ6P-2</strain>
    </source>
</reference>
<comment type="caution">
    <text evidence="3">The sequence shown here is derived from an EMBL/GenBank/DDBJ whole genome shotgun (WGS) entry which is preliminary data.</text>
</comment>
<evidence type="ECO:0000256" key="2">
    <source>
        <dbReference type="SAM" id="SignalP"/>
    </source>
</evidence>
<feature type="compositionally biased region" description="Low complexity" evidence="1">
    <location>
        <begin position="29"/>
        <end position="39"/>
    </location>
</feature>
<name>A0A9X1WS55_9BACL</name>
<dbReference type="EMBL" id="JALIRP010000008">
    <property type="protein sequence ID" value="MCJ8014018.1"/>
    <property type="molecule type" value="Genomic_DNA"/>
</dbReference>
<keyword evidence="2" id="KW-0732">Signal</keyword>
<feature type="signal peptide" evidence="2">
    <location>
        <begin position="1"/>
        <end position="20"/>
    </location>
</feature>